<dbReference type="OrthoDB" id="1150496at2"/>
<evidence type="ECO:0000313" key="2">
    <source>
        <dbReference type="Proteomes" id="UP000236738"/>
    </source>
</evidence>
<dbReference type="AlphaFoldDB" id="A0A1H5ZRM7"/>
<sequence>MSTITAPQTEGSAIPSKTSISKSQIQQLQTICSGKFRSREERLEALSEMTGVELTSIKELNRLQADELIYFFNTGKIIDHSAWALFDRNNTQHKTILSLCHQLGWVQEEKPQFVDLHRLGGWLKSDKSPVKMPLKEMERPQLSKIISALQIIIKKSYK</sequence>
<organism evidence="1 2">
    <name type="scientific">Halpernia humi</name>
    <dbReference type="NCBI Taxonomy" id="493375"/>
    <lineage>
        <taxon>Bacteria</taxon>
        <taxon>Pseudomonadati</taxon>
        <taxon>Bacteroidota</taxon>
        <taxon>Flavobacteriia</taxon>
        <taxon>Flavobacteriales</taxon>
        <taxon>Weeksellaceae</taxon>
        <taxon>Chryseobacterium group</taxon>
        <taxon>Halpernia</taxon>
    </lineage>
</organism>
<keyword evidence="2" id="KW-1185">Reference proteome</keyword>
<dbReference type="EMBL" id="FNUS01000005">
    <property type="protein sequence ID" value="SEG38842.1"/>
    <property type="molecule type" value="Genomic_DNA"/>
</dbReference>
<dbReference type="Proteomes" id="UP000236738">
    <property type="component" value="Unassembled WGS sequence"/>
</dbReference>
<gene>
    <name evidence="1" type="ORF">SAMN05421847_2159</name>
</gene>
<proteinExistence type="predicted"/>
<dbReference type="RefSeq" id="WP_103914038.1">
    <property type="nucleotide sequence ID" value="NZ_FNUS01000005.1"/>
</dbReference>
<reference evidence="2" key="1">
    <citation type="submission" date="2016-10" db="EMBL/GenBank/DDBJ databases">
        <authorList>
            <person name="Varghese N."/>
            <person name="Submissions S."/>
        </authorList>
    </citation>
    <scope>NUCLEOTIDE SEQUENCE [LARGE SCALE GENOMIC DNA]</scope>
    <source>
        <strain evidence="2">DSM 21580</strain>
    </source>
</reference>
<evidence type="ECO:0000313" key="1">
    <source>
        <dbReference type="EMBL" id="SEG38842.1"/>
    </source>
</evidence>
<accession>A0A1H5ZRM7</accession>
<name>A0A1H5ZRM7_9FLAO</name>
<protein>
    <submittedName>
        <fullName evidence="1">Uncharacterized protein</fullName>
    </submittedName>
</protein>